<evidence type="ECO:0000313" key="3">
    <source>
        <dbReference type="Proteomes" id="UP000572051"/>
    </source>
</evidence>
<proteinExistence type="predicted"/>
<dbReference type="Proteomes" id="UP000572051">
    <property type="component" value="Unassembled WGS sequence"/>
</dbReference>
<sequence length="300" mass="32520">MLRLRPWRRRDTIGAQRLARDLWPAGPHPGGLGWEAATGQLPRRTVVALRGRRVVGWAGVSRGEILVRGASADAAAGRRLLEWALRTAGERDLRIPVEHGDHALGALVAGAGFVPDGGDPVAWMVRDASGEGPVWPEGYRVRPVRRGEDAARVAVHRAAWRPADMPWAPHVLDRVDPAATSGFTPARLARLRRALLFDPELDLVVEAPDGSLAACATVWWDARGGCAELEPVGVVPAHRRRGLAAALARHACVEVARRGGRQVFVNSRPMEVYPAPSAAYLRAGYAPVERGRHHVRRAAT</sequence>
<dbReference type="EMBL" id="JACCFS010000001">
    <property type="protein sequence ID" value="NYJ32441.1"/>
    <property type="molecule type" value="Genomic_DNA"/>
</dbReference>
<protein>
    <submittedName>
        <fullName evidence="2">GNAT superfamily N-acetyltransferase</fullName>
    </submittedName>
</protein>
<dbReference type="RefSeq" id="WP_179820254.1">
    <property type="nucleotide sequence ID" value="NZ_JACCFS010000001.1"/>
</dbReference>
<comment type="caution">
    <text evidence="2">The sequence shown here is derived from an EMBL/GenBank/DDBJ whole genome shotgun (WGS) entry which is preliminary data.</text>
</comment>
<accession>A0A7Z0EI60</accession>
<evidence type="ECO:0000313" key="2">
    <source>
        <dbReference type="EMBL" id="NYJ32441.1"/>
    </source>
</evidence>
<dbReference type="CDD" id="cd04301">
    <property type="entry name" value="NAT_SF"/>
    <property type="match status" value="1"/>
</dbReference>
<dbReference type="GO" id="GO:0016747">
    <property type="term" value="F:acyltransferase activity, transferring groups other than amino-acyl groups"/>
    <property type="evidence" value="ECO:0007669"/>
    <property type="project" value="InterPro"/>
</dbReference>
<name>A0A7Z0EI60_9ACTN</name>
<dbReference type="AlphaFoldDB" id="A0A7Z0EI60"/>
<gene>
    <name evidence="2" type="ORF">HNR10_000322</name>
</gene>
<dbReference type="SUPFAM" id="SSF55729">
    <property type="entry name" value="Acyl-CoA N-acyltransferases (Nat)"/>
    <property type="match status" value="1"/>
</dbReference>
<keyword evidence="2" id="KW-0808">Transferase</keyword>
<dbReference type="PROSITE" id="PS51186">
    <property type="entry name" value="GNAT"/>
    <property type="match status" value="1"/>
</dbReference>
<dbReference type="Gene3D" id="3.40.630.30">
    <property type="match status" value="1"/>
</dbReference>
<keyword evidence="3" id="KW-1185">Reference proteome</keyword>
<organism evidence="2 3">
    <name type="scientific">Nocardiopsis aegyptia</name>
    <dbReference type="NCBI Taxonomy" id="220378"/>
    <lineage>
        <taxon>Bacteria</taxon>
        <taxon>Bacillati</taxon>
        <taxon>Actinomycetota</taxon>
        <taxon>Actinomycetes</taxon>
        <taxon>Streptosporangiales</taxon>
        <taxon>Nocardiopsidaceae</taxon>
        <taxon>Nocardiopsis</taxon>
    </lineage>
</organism>
<feature type="domain" description="N-acetyltransferase" evidence="1">
    <location>
        <begin position="139"/>
        <end position="300"/>
    </location>
</feature>
<evidence type="ECO:0000259" key="1">
    <source>
        <dbReference type="PROSITE" id="PS51186"/>
    </source>
</evidence>
<dbReference type="InterPro" id="IPR016181">
    <property type="entry name" value="Acyl_CoA_acyltransferase"/>
</dbReference>
<dbReference type="Pfam" id="PF00583">
    <property type="entry name" value="Acetyltransf_1"/>
    <property type="match status" value="1"/>
</dbReference>
<dbReference type="InterPro" id="IPR000182">
    <property type="entry name" value="GNAT_dom"/>
</dbReference>
<reference evidence="2 3" key="1">
    <citation type="submission" date="2020-07" db="EMBL/GenBank/DDBJ databases">
        <title>Sequencing the genomes of 1000 actinobacteria strains.</title>
        <authorList>
            <person name="Klenk H.-P."/>
        </authorList>
    </citation>
    <scope>NUCLEOTIDE SEQUENCE [LARGE SCALE GENOMIC DNA]</scope>
    <source>
        <strain evidence="2 3">DSM 44442</strain>
    </source>
</reference>